<dbReference type="PANTHER" id="PTHR21028">
    <property type="entry name" value="SI:CH211-156B7.4"/>
    <property type="match status" value="1"/>
</dbReference>
<dbReference type="PROSITE" id="PS51707">
    <property type="entry name" value="CYTH"/>
    <property type="match status" value="1"/>
</dbReference>
<sequence>MSQAHFQGRFEVEFKYRLADRPAFLKALLALNPQVMLEDNLERDRYFDTPDDALARAGKSLAIRTMEPSGIQLWIVKGPETDRCEAVNISDADKAASMLLTMDYRQSLEITKQRSIYFLGPFHLTLDHLAGIGDFAELAIMTDDEARLPEFRQQLLALAARLGLSPEMEEPHSYRTLCTRHMQATPTTQPEDATR</sequence>
<feature type="domain" description="CYTH" evidence="1">
    <location>
        <begin position="9"/>
        <end position="180"/>
    </location>
</feature>
<dbReference type="Pfam" id="PF01928">
    <property type="entry name" value="CYTH"/>
    <property type="match status" value="1"/>
</dbReference>
<protein>
    <submittedName>
        <fullName evidence="2">Class IV adenylate cyclase</fullName>
    </submittedName>
</protein>
<dbReference type="InterPro" id="IPR008173">
    <property type="entry name" value="Adenylyl_cyclase_CyaB"/>
</dbReference>
<proteinExistence type="predicted"/>
<dbReference type="GeneID" id="69549893"/>
<dbReference type="Proteomes" id="UP000595481">
    <property type="component" value="Chromosome"/>
</dbReference>
<dbReference type="InterPro" id="IPR033469">
    <property type="entry name" value="CYTH-like_dom_sf"/>
</dbReference>
<dbReference type="SMART" id="SM01118">
    <property type="entry name" value="CYTH"/>
    <property type="match status" value="1"/>
</dbReference>
<organism evidence="2 3">
    <name type="scientific">Aeromonas jandaei</name>
    <dbReference type="NCBI Taxonomy" id="650"/>
    <lineage>
        <taxon>Bacteria</taxon>
        <taxon>Pseudomonadati</taxon>
        <taxon>Pseudomonadota</taxon>
        <taxon>Gammaproteobacteria</taxon>
        <taxon>Aeromonadales</taxon>
        <taxon>Aeromonadaceae</taxon>
        <taxon>Aeromonas</taxon>
    </lineage>
</organism>
<dbReference type="InterPro" id="IPR023577">
    <property type="entry name" value="CYTH_domain"/>
</dbReference>
<dbReference type="PANTHER" id="PTHR21028:SF2">
    <property type="entry name" value="CYTH DOMAIN-CONTAINING PROTEIN"/>
    <property type="match status" value="1"/>
</dbReference>
<reference evidence="2 3" key="1">
    <citation type="submission" date="2020-12" db="EMBL/GenBank/DDBJ databases">
        <title>FDA dAtabase for Regulatory Grade micrObial Sequences (FDA-ARGOS): Supporting development and validation of Infectious Disease Dx tests.</title>
        <authorList>
            <person name="Sproer C."/>
            <person name="Gronow S."/>
            <person name="Severitt S."/>
            <person name="Schroder I."/>
            <person name="Tallon L."/>
            <person name="Sadzewicz L."/>
            <person name="Zhao X."/>
            <person name="Boylan J."/>
            <person name="Ott S."/>
            <person name="Bowen H."/>
            <person name="Vavikolanu K."/>
            <person name="Mehta A."/>
            <person name="Aluvathingal J."/>
            <person name="Nadendla S."/>
            <person name="Lowell S."/>
            <person name="Myers T."/>
            <person name="Yan Y."/>
            <person name="Sichtig H."/>
        </authorList>
    </citation>
    <scope>NUCLEOTIDE SEQUENCE [LARGE SCALE GENOMIC DNA]</scope>
    <source>
        <strain evidence="2 3">FDAARGOS_986</strain>
    </source>
</reference>
<dbReference type="SUPFAM" id="SSF55154">
    <property type="entry name" value="CYTH-like phosphatases"/>
    <property type="match status" value="1"/>
</dbReference>
<accession>A0A7T4AAD3</accession>
<keyword evidence="3" id="KW-1185">Reference proteome</keyword>
<evidence type="ECO:0000313" key="3">
    <source>
        <dbReference type="Proteomes" id="UP000595481"/>
    </source>
</evidence>
<name>A0A7T4AAD3_AERJA</name>
<evidence type="ECO:0000259" key="1">
    <source>
        <dbReference type="PROSITE" id="PS51707"/>
    </source>
</evidence>
<dbReference type="RefSeq" id="WP_042032072.1">
    <property type="nucleotide sequence ID" value="NZ_CAWMFX010000037.1"/>
</dbReference>
<dbReference type="Gene3D" id="2.40.320.10">
    <property type="entry name" value="Hypothetical Protein Pfu-838710-001"/>
    <property type="match status" value="1"/>
</dbReference>
<gene>
    <name evidence="2" type="ORF">I6H43_01375</name>
</gene>
<evidence type="ECO:0000313" key="2">
    <source>
        <dbReference type="EMBL" id="QQB20232.1"/>
    </source>
</evidence>
<dbReference type="CDD" id="cd07890">
    <property type="entry name" value="CYTH-like_AC_IV-like"/>
    <property type="match status" value="1"/>
</dbReference>
<dbReference type="EMBL" id="CP066092">
    <property type="protein sequence ID" value="QQB20232.1"/>
    <property type="molecule type" value="Genomic_DNA"/>
</dbReference>